<accession>A0ABV6RQV8</accession>
<sequence>MDAQSLQQHSRWLTRIADFMLTGTVAALVLPTLFVLTKVPASQVFVGDLAVQWLVPLPYLFAVVAIRQAFAAYARGGVLGPLMVRACRRAGTALALGAGVSAFGVPLLVNWLARPAHPMWGTVMVFDVAYVAIGVVGLALVLLGGLIRRAIDVQERMHKLEHVLTEFV</sequence>
<evidence type="ECO:0000313" key="3">
    <source>
        <dbReference type="Proteomes" id="UP001589896"/>
    </source>
</evidence>
<feature type="transmembrane region" description="Helical" evidence="1">
    <location>
        <begin position="12"/>
        <end position="36"/>
    </location>
</feature>
<comment type="caution">
    <text evidence="2">The sequence shown here is derived from an EMBL/GenBank/DDBJ whole genome shotgun (WGS) entry which is preliminary data.</text>
</comment>
<feature type="transmembrane region" description="Helical" evidence="1">
    <location>
        <begin position="94"/>
        <end position="113"/>
    </location>
</feature>
<reference evidence="2 3" key="1">
    <citation type="submission" date="2024-09" db="EMBL/GenBank/DDBJ databases">
        <authorList>
            <person name="Sun Q."/>
            <person name="Mori K."/>
        </authorList>
    </citation>
    <scope>NUCLEOTIDE SEQUENCE [LARGE SCALE GENOMIC DNA]</scope>
    <source>
        <strain evidence="2 3">KCTC 23076</strain>
    </source>
</reference>
<keyword evidence="1" id="KW-0812">Transmembrane</keyword>
<feature type="transmembrane region" description="Helical" evidence="1">
    <location>
        <begin position="119"/>
        <end position="147"/>
    </location>
</feature>
<keyword evidence="1" id="KW-1133">Transmembrane helix</keyword>
<proteinExistence type="predicted"/>
<dbReference type="Proteomes" id="UP001589896">
    <property type="component" value="Unassembled WGS sequence"/>
</dbReference>
<feature type="transmembrane region" description="Helical" evidence="1">
    <location>
        <begin position="56"/>
        <end position="74"/>
    </location>
</feature>
<keyword evidence="1" id="KW-0472">Membrane</keyword>
<evidence type="ECO:0000256" key="1">
    <source>
        <dbReference type="SAM" id="Phobius"/>
    </source>
</evidence>
<organism evidence="2 3">
    <name type="scientific">Lysobacter korlensis</name>
    <dbReference type="NCBI Taxonomy" id="553636"/>
    <lineage>
        <taxon>Bacteria</taxon>
        <taxon>Pseudomonadati</taxon>
        <taxon>Pseudomonadota</taxon>
        <taxon>Gammaproteobacteria</taxon>
        <taxon>Lysobacterales</taxon>
        <taxon>Lysobacteraceae</taxon>
        <taxon>Lysobacter</taxon>
    </lineage>
</organism>
<name>A0ABV6RQV8_9GAMM</name>
<keyword evidence="3" id="KW-1185">Reference proteome</keyword>
<gene>
    <name evidence="2" type="ORF">ACFFGH_16145</name>
</gene>
<dbReference type="RefSeq" id="WP_386670056.1">
    <property type="nucleotide sequence ID" value="NZ_JBHLTG010000003.1"/>
</dbReference>
<evidence type="ECO:0000313" key="2">
    <source>
        <dbReference type="EMBL" id="MFC0679367.1"/>
    </source>
</evidence>
<dbReference type="EMBL" id="JBHLTG010000003">
    <property type="protein sequence ID" value="MFC0679367.1"/>
    <property type="molecule type" value="Genomic_DNA"/>
</dbReference>
<protein>
    <submittedName>
        <fullName evidence="2">DUF2975 domain-containing protein</fullName>
    </submittedName>
</protein>